<evidence type="ECO:0000313" key="3">
    <source>
        <dbReference type="Proteomes" id="UP000000771"/>
    </source>
</evidence>
<proteinExistence type="predicted"/>
<dbReference type="Proteomes" id="UP000000771">
    <property type="component" value="Chromosome"/>
</dbReference>
<keyword evidence="3" id="KW-1185">Reference proteome</keyword>
<sequence length="378" mass="39814">MSQCTWSKVTRPGPARLVRGSMSIDEPGRTHSAVSRSIVVWASALSSASPTAGSSPSCPPAGAAHQRAQRRWPRSNPRSRYLDDAGGLGTPQTTGTDQREEAVDGRSRSSATDALPMTTMPATGVERAFWRSIAIAAQTAQVVVRVCSSASVSARSFSHLGGMAPVTPTDPSGRFLSVVVREEIGPVASPIACGVEVLRWLSPRPSTTVRQFCRNTVRRSDTLEERRGAWVLERSVVPPESAQTGSNGLSEHDGGRCPCREAAHHGDRGSRCVPRTSWPTSKTIRGPRLRGEHLGAATEFGIIAGSPPHARGRGRQRRGTRGSPRSGAGWEVGQPGCAWTSRAAATVTDVGVVQILRRGVGGSGTHPPASGVSSALTC</sequence>
<name>C7LYX1_ACIFD</name>
<protein>
    <submittedName>
        <fullName evidence="2">Uncharacterized protein</fullName>
    </submittedName>
</protein>
<dbReference type="HOGENOM" id="CLU_730817_0_0_11"/>
<feature type="compositionally biased region" description="Basic and acidic residues" evidence="1">
    <location>
        <begin position="261"/>
        <end position="270"/>
    </location>
</feature>
<dbReference type="KEGG" id="afo:Afer_0990"/>
<evidence type="ECO:0000313" key="2">
    <source>
        <dbReference type="EMBL" id="ACU53929.1"/>
    </source>
</evidence>
<organism evidence="2 3">
    <name type="scientific">Acidimicrobium ferrooxidans (strain DSM 10331 / JCM 15462 / NBRC 103882 / ICP)</name>
    <dbReference type="NCBI Taxonomy" id="525909"/>
    <lineage>
        <taxon>Bacteria</taxon>
        <taxon>Bacillati</taxon>
        <taxon>Actinomycetota</taxon>
        <taxon>Acidimicrobiia</taxon>
        <taxon>Acidimicrobiales</taxon>
        <taxon>Acidimicrobiaceae</taxon>
        <taxon>Acidimicrobium</taxon>
    </lineage>
</organism>
<dbReference type="EMBL" id="CP001631">
    <property type="protein sequence ID" value="ACU53929.1"/>
    <property type="molecule type" value="Genomic_DNA"/>
</dbReference>
<dbReference type="AlphaFoldDB" id="C7LYX1"/>
<feature type="region of interest" description="Disordered" evidence="1">
    <location>
        <begin position="261"/>
        <end position="287"/>
    </location>
</feature>
<accession>C7LYX1</accession>
<reference evidence="2 3" key="1">
    <citation type="journal article" date="2009" name="Stand. Genomic Sci.">
        <title>Complete genome sequence of Acidimicrobium ferrooxidans type strain (ICP).</title>
        <authorList>
            <person name="Clum A."/>
            <person name="Nolan M."/>
            <person name="Lang E."/>
            <person name="Glavina Del Rio T."/>
            <person name="Tice H."/>
            <person name="Copeland A."/>
            <person name="Cheng J.F."/>
            <person name="Lucas S."/>
            <person name="Chen F."/>
            <person name="Bruce D."/>
            <person name="Goodwin L."/>
            <person name="Pitluck S."/>
            <person name="Ivanova N."/>
            <person name="Mavrommatis K."/>
            <person name="Mikhailova N."/>
            <person name="Pati A."/>
            <person name="Chen A."/>
            <person name="Palaniappan K."/>
            <person name="Goker M."/>
            <person name="Spring S."/>
            <person name="Land M."/>
            <person name="Hauser L."/>
            <person name="Chang Y.J."/>
            <person name="Jeffries C.C."/>
            <person name="Chain P."/>
            <person name="Bristow J."/>
            <person name="Eisen J.A."/>
            <person name="Markowitz V."/>
            <person name="Hugenholtz P."/>
            <person name="Kyrpides N.C."/>
            <person name="Klenk H.P."/>
            <person name="Lapidus A."/>
        </authorList>
    </citation>
    <scope>NUCLEOTIDE SEQUENCE [LARGE SCALE GENOMIC DNA]</scope>
    <source>
        <strain evidence="3">DSM 10331 / JCM 15462 / NBRC 103882 / ICP</strain>
    </source>
</reference>
<dbReference type="STRING" id="525909.Afer_0990"/>
<feature type="compositionally biased region" description="Low complexity" evidence="1">
    <location>
        <begin position="48"/>
        <end position="64"/>
    </location>
</feature>
<gene>
    <name evidence="2" type="ordered locus">Afer_0990</name>
</gene>
<dbReference type="eggNOG" id="COG2826">
    <property type="taxonomic scope" value="Bacteria"/>
</dbReference>
<feature type="region of interest" description="Disordered" evidence="1">
    <location>
        <begin position="359"/>
        <end position="378"/>
    </location>
</feature>
<feature type="compositionally biased region" description="Basic residues" evidence="1">
    <location>
        <begin position="310"/>
        <end position="320"/>
    </location>
</feature>
<feature type="compositionally biased region" description="Basic and acidic residues" evidence="1">
    <location>
        <begin position="97"/>
        <end position="107"/>
    </location>
</feature>
<feature type="region of interest" description="Disordered" evidence="1">
    <location>
        <begin position="303"/>
        <end position="334"/>
    </location>
</feature>
<feature type="region of interest" description="Disordered" evidence="1">
    <location>
        <begin position="48"/>
        <end position="116"/>
    </location>
</feature>
<evidence type="ECO:0000256" key="1">
    <source>
        <dbReference type="SAM" id="MobiDB-lite"/>
    </source>
</evidence>